<dbReference type="PANTHER" id="PTHR13847:SF289">
    <property type="entry name" value="GLYCINE OXIDASE"/>
    <property type="match status" value="1"/>
</dbReference>
<reference evidence="3 4" key="1">
    <citation type="submission" date="2019-04" db="EMBL/GenBank/DDBJ databases">
        <authorList>
            <person name="Feng G."/>
            <person name="Zhu H."/>
        </authorList>
    </citation>
    <scope>NUCLEOTIDE SEQUENCE [LARGE SCALE GENOMIC DNA]</scope>
    <source>
        <strain evidence="3 4">6HR-1</strain>
    </source>
</reference>
<feature type="domain" description="FAD dependent oxidoreductase" evidence="2">
    <location>
        <begin position="4"/>
        <end position="391"/>
    </location>
</feature>
<dbReference type="SUPFAM" id="SSF51905">
    <property type="entry name" value="FAD/NAD(P)-binding domain"/>
    <property type="match status" value="1"/>
</dbReference>
<evidence type="ECO:0000313" key="4">
    <source>
        <dbReference type="Proteomes" id="UP000297535"/>
    </source>
</evidence>
<dbReference type="OrthoDB" id="9805337at2"/>
<evidence type="ECO:0000259" key="2">
    <source>
        <dbReference type="Pfam" id="PF01266"/>
    </source>
</evidence>
<name>A0A4Z0NQY5_9HYPH</name>
<dbReference type="RefSeq" id="WP_135415074.1">
    <property type="nucleotide sequence ID" value="NZ_SRLB01000008.1"/>
</dbReference>
<dbReference type="InterPro" id="IPR006076">
    <property type="entry name" value="FAD-dep_OxRdtase"/>
</dbReference>
<dbReference type="AlphaFoldDB" id="A0A4Z0NQY5"/>
<dbReference type="PANTHER" id="PTHR13847">
    <property type="entry name" value="SARCOSINE DEHYDROGENASE-RELATED"/>
    <property type="match status" value="1"/>
</dbReference>
<proteinExistence type="predicted"/>
<gene>
    <name evidence="3" type="ORF">EU555_13135</name>
</gene>
<evidence type="ECO:0000256" key="1">
    <source>
        <dbReference type="ARBA" id="ARBA00023002"/>
    </source>
</evidence>
<dbReference type="Proteomes" id="UP000297535">
    <property type="component" value="Unassembled WGS sequence"/>
</dbReference>
<keyword evidence="1" id="KW-0560">Oxidoreductase</keyword>
<dbReference type="GO" id="GO:0016491">
    <property type="term" value="F:oxidoreductase activity"/>
    <property type="evidence" value="ECO:0007669"/>
    <property type="project" value="UniProtKB-KW"/>
</dbReference>
<dbReference type="Pfam" id="PF01266">
    <property type="entry name" value="DAO"/>
    <property type="match status" value="1"/>
</dbReference>
<sequence length="410" mass="43808">MRSAIVLGAGMVGVGTALHLQQRGWSVILVDRGAPGRETSYGNAGIIQSEAVEPYAMPRDWASLFAIATGRSNDVHYEVGALPRHLGALLRYWWHSAPRRHESAARAYASLIAHAAPEHAGLIEEAGAADLVRRGGFRVLHRAARAMDAGVAEAERLRARYGVRSRVLSPAELGAAEPALKATGAGAIHWEDPWSVRDPGALVAAYAALFTRRGGTLRQGEADSLAPSGRGWRVATADGPVEAEAAVVALGPWSPDLLRRFGYRVAMVRKRGYHRHWRSRRTLALPLLDAQNGTVLAPMAAGLRITTGAELSRPEAAIDPVQLARAEAAARDLVDLDGPRENAPWSGTRPCMPDLLPVIGAAPRHPGLWFHFGHGHQGFTLGPASGRLLAEAMSGETPFVPAAPFSPGRR</sequence>
<dbReference type="EMBL" id="SRLB01000008">
    <property type="protein sequence ID" value="TGD99442.1"/>
    <property type="molecule type" value="Genomic_DNA"/>
</dbReference>
<protein>
    <submittedName>
        <fullName evidence="3">FAD-binding oxidoreductase</fullName>
    </submittedName>
</protein>
<keyword evidence="4" id="KW-1185">Reference proteome</keyword>
<evidence type="ECO:0000313" key="3">
    <source>
        <dbReference type="EMBL" id="TGD99442.1"/>
    </source>
</evidence>
<dbReference type="Gene3D" id="3.50.50.60">
    <property type="entry name" value="FAD/NAD(P)-binding domain"/>
    <property type="match status" value="2"/>
</dbReference>
<organism evidence="3 4">
    <name type="scientific">Methylobacterium nonmethylotrophicum</name>
    <dbReference type="NCBI Taxonomy" id="1141884"/>
    <lineage>
        <taxon>Bacteria</taxon>
        <taxon>Pseudomonadati</taxon>
        <taxon>Pseudomonadota</taxon>
        <taxon>Alphaproteobacteria</taxon>
        <taxon>Hyphomicrobiales</taxon>
        <taxon>Methylobacteriaceae</taxon>
        <taxon>Methylobacterium</taxon>
    </lineage>
</organism>
<comment type="caution">
    <text evidence="3">The sequence shown here is derived from an EMBL/GenBank/DDBJ whole genome shotgun (WGS) entry which is preliminary data.</text>
</comment>
<dbReference type="InterPro" id="IPR036188">
    <property type="entry name" value="FAD/NAD-bd_sf"/>
</dbReference>
<dbReference type="Gene3D" id="3.30.9.10">
    <property type="entry name" value="D-Amino Acid Oxidase, subunit A, domain 2"/>
    <property type="match status" value="1"/>
</dbReference>
<dbReference type="GO" id="GO:0005737">
    <property type="term" value="C:cytoplasm"/>
    <property type="evidence" value="ECO:0007669"/>
    <property type="project" value="TreeGrafter"/>
</dbReference>
<accession>A0A4Z0NQY5</accession>